<keyword evidence="3" id="KW-1185">Reference proteome</keyword>
<reference evidence="2 3" key="1">
    <citation type="journal article" date="2015" name="Proc. Natl. Acad. Sci. U.S.A.">
        <title>The resurrection genome of Boea hygrometrica: A blueprint for survival of dehydration.</title>
        <authorList>
            <person name="Xiao L."/>
            <person name="Yang G."/>
            <person name="Zhang L."/>
            <person name="Yang X."/>
            <person name="Zhao S."/>
            <person name="Ji Z."/>
            <person name="Zhou Q."/>
            <person name="Hu M."/>
            <person name="Wang Y."/>
            <person name="Chen M."/>
            <person name="Xu Y."/>
            <person name="Jin H."/>
            <person name="Xiao X."/>
            <person name="Hu G."/>
            <person name="Bao F."/>
            <person name="Hu Y."/>
            <person name="Wan P."/>
            <person name="Li L."/>
            <person name="Deng X."/>
            <person name="Kuang T."/>
            <person name="Xiang C."/>
            <person name="Zhu J.K."/>
            <person name="Oliver M.J."/>
            <person name="He Y."/>
        </authorList>
    </citation>
    <scope>NUCLEOTIDE SEQUENCE [LARGE SCALE GENOMIC DNA]</scope>
    <source>
        <strain evidence="3">cv. XS01</strain>
    </source>
</reference>
<feature type="region of interest" description="Disordered" evidence="1">
    <location>
        <begin position="77"/>
        <end position="99"/>
    </location>
</feature>
<sequence>MSGNNQSVFLHEYGTSISWPKNLSSNQVHDRIPSSLYKLANTYKLRASPGSIHNKTIVTRTQGNGDRPAGVPVCPAWLPEDPATGHTDRKIQKQEKNMRSSPIVAFEEVSAGSKCAGMRLSASCREIAVAGGS</sequence>
<organism evidence="2 3">
    <name type="scientific">Dorcoceras hygrometricum</name>
    <dbReference type="NCBI Taxonomy" id="472368"/>
    <lineage>
        <taxon>Eukaryota</taxon>
        <taxon>Viridiplantae</taxon>
        <taxon>Streptophyta</taxon>
        <taxon>Embryophyta</taxon>
        <taxon>Tracheophyta</taxon>
        <taxon>Spermatophyta</taxon>
        <taxon>Magnoliopsida</taxon>
        <taxon>eudicotyledons</taxon>
        <taxon>Gunneridae</taxon>
        <taxon>Pentapetalae</taxon>
        <taxon>asterids</taxon>
        <taxon>lamiids</taxon>
        <taxon>Lamiales</taxon>
        <taxon>Gesneriaceae</taxon>
        <taxon>Didymocarpoideae</taxon>
        <taxon>Trichosporeae</taxon>
        <taxon>Loxocarpinae</taxon>
        <taxon>Dorcoceras</taxon>
    </lineage>
</organism>
<feature type="compositionally biased region" description="Basic and acidic residues" evidence="1">
    <location>
        <begin position="86"/>
        <end position="98"/>
    </location>
</feature>
<dbReference type="EMBL" id="KV005040">
    <property type="protein sequence ID" value="KZV34547.1"/>
    <property type="molecule type" value="Genomic_DNA"/>
</dbReference>
<name>A0A2Z7BKE1_9LAMI</name>
<protein>
    <submittedName>
        <fullName evidence="2">Uncharacterized protein</fullName>
    </submittedName>
</protein>
<evidence type="ECO:0000256" key="1">
    <source>
        <dbReference type="SAM" id="MobiDB-lite"/>
    </source>
</evidence>
<evidence type="ECO:0000313" key="3">
    <source>
        <dbReference type="Proteomes" id="UP000250235"/>
    </source>
</evidence>
<dbReference type="AlphaFoldDB" id="A0A2Z7BKE1"/>
<proteinExistence type="predicted"/>
<accession>A0A2Z7BKE1</accession>
<dbReference type="Proteomes" id="UP000250235">
    <property type="component" value="Unassembled WGS sequence"/>
</dbReference>
<evidence type="ECO:0000313" key="2">
    <source>
        <dbReference type="EMBL" id="KZV34547.1"/>
    </source>
</evidence>
<gene>
    <name evidence="2" type="ORF">F511_28154</name>
</gene>